<keyword evidence="7" id="KW-1185">Reference proteome</keyword>
<dbReference type="InterPro" id="IPR036390">
    <property type="entry name" value="WH_DNA-bd_sf"/>
</dbReference>
<dbReference type="PROSITE" id="PS50931">
    <property type="entry name" value="HTH_LYSR"/>
    <property type="match status" value="1"/>
</dbReference>
<protein>
    <submittedName>
        <fullName evidence="6">LysR family transcriptional regulator</fullName>
    </submittedName>
</protein>
<dbReference type="GO" id="GO:0003700">
    <property type="term" value="F:DNA-binding transcription factor activity"/>
    <property type="evidence" value="ECO:0007669"/>
    <property type="project" value="InterPro"/>
</dbReference>
<dbReference type="GO" id="GO:0000976">
    <property type="term" value="F:transcription cis-regulatory region binding"/>
    <property type="evidence" value="ECO:0007669"/>
    <property type="project" value="TreeGrafter"/>
</dbReference>
<evidence type="ECO:0000259" key="5">
    <source>
        <dbReference type="PROSITE" id="PS50931"/>
    </source>
</evidence>
<reference evidence="6" key="1">
    <citation type="submission" date="2021-06" db="EMBL/GenBank/DDBJ databases">
        <title>Description of novel taxa of the family Lachnospiraceae.</title>
        <authorList>
            <person name="Chaplin A.V."/>
            <person name="Sokolova S.R."/>
            <person name="Pikina A.P."/>
            <person name="Korzhanova M."/>
            <person name="Belova V."/>
            <person name="Korostin D."/>
            <person name="Efimov B.A."/>
        </authorList>
    </citation>
    <scope>NUCLEOTIDE SEQUENCE</scope>
    <source>
        <strain evidence="6">ASD5720</strain>
    </source>
</reference>
<feature type="domain" description="HTH lysR-type" evidence="5">
    <location>
        <begin position="1"/>
        <end position="58"/>
    </location>
</feature>
<dbReference type="Gene3D" id="3.40.190.290">
    <property type="match status" value="1"/>
</dbReference>
<dbReference type="PANTHER" id="PTHR30126:SF64">
    <property type="entry name" value="HTH-TYPE TRANSCRIPTIONAL REGULATOR CITR"/>
    <property type="match status" value="1"/>
</dbReference>
<organism evidence="6 7">
    <name type="scientific">Diplocloster agilis</name>
    <dbReference type="NCBI Taxonomy" id="2850323"/>
    <lineage>
        <taxon>Bacteria</taxon>
        <taxon>Bacillati</taxon>
        <taxon>Bacillota</taxon>
        <taxon>Clostridia</taxon>
        <taxon>Lachnospirales</taxon>
        <taxon>Lachnospiraceae</taxon>
        <taxon>Diplocloster</taxon>
    </lineage>
</organism>
<comment type="caution">
    <text evidence="6">The sequence shown here is derived from an EMBL/GenBank/DDBJ whole genome shotgun (WGS) entry which is preliminary data.</text>
</comment>
<keyword evidence="4" id="KW-0804">Transcription</keyword>
<evidence type="ECO:0000256" key="3">
    <source>
        <dbReference type="ARBA" id="ARBA00023125"/>
    </source>
</evidence>
<dbReference type="InterPro" id="IPR036388">
    <property type="entry name" value="WH-like_DNA-bd_sf"/>
</dbReference>
<name>A0A949K8Y2_9FIRM</name>
<dbReference type="InterPro" id="IPR000847">
    <property type="entry name" value="LysR_HTH_N"/>
</dbReference>
<dbReference type="AlphaFoldDB" id="A0A949K8Y2"/>
<dbReference type="Pfam" id="PF03466">
    <property type="entry name" value="LysR_substrate"/>
    <property type="match status" value="1"/>
</dbReference>
<dbReference type="PANTHER" id="PTHR30126">
    <property type="entry name" value="HTH-TYPE TRANSCRIPTIONAL REGULATOR"/>
    <property type="match status" value="1"/>
</dbReference>
<sequence length="303" mass="34605">MNLKQLEAFVCVVEQKSFSKAAKALYLTQPTVSAHIQSLEKELGCRLLARSTKELFVTAKGERLYLYARQMLGLEEKILKEFHLKGRRRNERLALAASTIPGQYILPEILSAYRKQYPDEKFQVIQSDSQGVVEKIISHDAELGFTGTRLPESRCVFTPFYTDKLVVITPPAEEYRTYQQNGFPAQKLKEVPFLIRESGSGTRRETEEFLQRFGIHISELNIAAHMDHPEMIKRSVSKGLGVAIISEKAVRDYTEEGKILQFDLQEGVIHRDLYLVWEKEIELSAAAAALADYVRMTYGKDRI</sequence>
<dbReference type="NCBIfam" id="NF040786">
    <property type="entry name" value="LysR_Sec_metab"/>
    <property type="match status" value="1"/>
</dbReference>
<gene>
    <name evidence="6" type="ORF">KTH89_20510</name>
</gene>
<dbReference type="PRINTS" id="PR00039">
    <property type="entry name" value="HTHLYSR"/>
</dbReference>
<dbReference type="EMBL" id="JAHQCW010000045">
    <property type="protein sequence ID" value="MBU9738922.1"/>
    <property type="molecule type" value="Genomic_DNA"/>
</dbReference>
<accession>A0A949K8Y2</accession>
<dbReference type="InterPro" id="IPR047788">
    <property type="entry name" value="LysR-like_Sec_metab"/>
</dbReference>
<dbReference type="Proteomes" id="UP000712157">
    <property type="component" value="Unassembled WGS sequence"/>
</dbReference>
<dbReference type="InterPro" id="IPR005119">
    <property type="entry name" value="LysR_subst-bd"/>
</dbReference>
<keyword evidence="3" id="KW-0238">DNA-binding</keyword>
<dbReference type="Pfam" id="PF00126">
    <property type="entry name" value="HTH_1"/>
    <property type="match status" value="1"/>
</dbReference>
<evidence type="ECO:0000256" key="2">
    <source>
        <dbReference type="ARBA" id="ARBA00023015"/>
    </source>
</evidence>
<dbReference type="Gene3D" id="1.10.10.10">
    <property type="entry name" value="Winged helix-like DNA-binding domain superfamily/Winged helix DNA-binding domain"/>
    <property type="match status" value="1"/>
</dbReference>
<evidence type="ECO:0000313" key="6">
    <source>
        <dbReference type="EMBL" id="MBU9738922.1"/>
    </source>
</evidence>
<proteinExistence type="inferred from homology"/>
<dbReference type="RefSeq" id="WP_238722928.1">
    <property type="nucleotide sequence ID" value="NZ_JAHQCW010000045.1"/>
</dbReference>
<comment type="similarity">
    <text evidence="1">Belongs to the LysR transcriptional regulatory family.</text>
</comment>
<dbReference type="SUPFAM" id="SSF53850">
    <property type="entry name" value="Periplasmic binding protein-like II"/>
    <property type="match status" value="1"/>
</dbReference>
<evidence type="ECO:0000256" key="1">
    <source>
        <dbReference type="ARBA" id="ARBA00009437"/>
    </source>
</evidence>
<evidence type="ECO:0000313" key="7">
    <source>
        <dbReference type="Proteomes" id="UP000712157"/>
    </source>
</evidence>
<dbReference type="FunFam" id="1.10.10.10:FF:000001">
    <property type="entry name" value="LysR family transcriptional regulator"/>
    <property type="match status" value="1"/>
</dbReference>
<dbReference type="SUPFAM" id="SSF46785">
    <property type="entry name" value="Winged helix' DNA-binding domain"/>
    <property type="match status" value="1"/>
</dbReference>
<keyword evidence="2" id="KW-0805">Transcription regulation</keyword>
<evidence type="ECO:0000256" key="4">
    <source>
        <dbReference type="ARBA" id="ARBA00023163"/>
    </source>
</evidence>